<dbReference type="EMBL" id="SUME01000001">
    <property type="protein sequence ID" value="TJZ63379.1"/>
    <property type="molecule type" value="Genomic_DNA"/>
</dbReference>
<accession>A0A4U0P7M3</accession>
<evidence type="ECO:0000259" key="1">
    <source>
        <dbReference type="Pfam" id="PF13648"/>
    </source>
</evidence>
<feature type="domain" description="Lipocalin-like" evidence="1">
    <location>
        <begin position="38"/>
        <end position="118"/>
    </location>
</feature>
<protein>
    <recommendedName>
        <fullName evidence="1">Lipocalin-like domain-containing protein</fullName>
    </recommendedName>
</protein>
<reference evidence="2 3" key="1">
    <citation type="submission" date="2019-04" db="EMBL/GenBank/DDBJ databases">
        <title>Sphingobacterium olei sp. nov., isolated from oil-contaminated soil.</title>
        <authorList>
            <person name="Liu B."/>
        </authorList>
    </citation>
    <scope>NUCLEOTIDE SEQUENCE [LARGE SCALE GENOMIC DNA]</scope>
    <source>
        <strain evidence="2 3">HAL-9</strain>
    </source>
</reference>
<dbReference type="InterPro" id="IPR024311">
    <property type="entry name" value="Lipocalin-like"/>
</dbReference>
<evidence type="ECO:0000313" key="3">
    <source>
        <dbReference type="Proteomes" id="UP000306808"/>
    </source>
</evidence>
<organism evidence="2 3">
    <name type="scientific">Sphingobacterium olei</name>
    <dbReference type="NCBI Taxonomy" id="2571155"/>
    <lineage>
        <taxon>Bacteria</taxon>
        <taxon>Pseudomonadati</taxon>
        <taxon>Bacteroidota</taxon>
        <taxon>Sphingobacteriia</taxon>
        <taxon>Sphingobacteriales</taxon>
        <taxon>Sphingobacteriaceae</taxon>
        <taxon>Sphingobacterium</taxon>
    </lineage>
</organism>
<comment type="caution">
    <text evidence="2">The sequence shown here is derived from an EMBL/GenBank/DDBJ whole genome shotgun (WGS) entry which is preliminary data.</text>
</comment>
<sequence>MKTKYYPLLLLLILCFSIWACKKDNREPEREKTKAELLVGKWQIEKMYNLQNEDDTDDCTNKTTFEFLANNDMRWSEWFVGTEKCSELAYHEHSSVKYQVENGLITIRIVTDDGKASFDDLSFDVSEESFTLYFFEGHKGLLFKRIQ</sequence>
<dbReference type="AlphaFoldDB" id="A0A4U0P7M3"/>
<gene>
    <name evidence="2" type="ORF">FAZ15_03610</name>
</gene>
<name>A0A4U0P7M3_9SPHI</name>
<dbReference type="RefSeq" id="WP_136899923.1">
    <property type="nucleotide sequence ID" value="NZ_SUME01000001.1"/>
</dbReference>
<proteinExistence type="predicted"/>
<dbReference type="Pfam" id="PF13648">
    <property type="entry name" value="Lipocalin_4"/>
    <property type="match status" value="1"/>
</dbReference>
<keyword evidence="3" id="KW-1185">Reference proteome</keyword>
<evidence type="ECO:0000313" key="2">
    <source>
        <dbReference type="EMBL" id="TJZ63379.1"/>
    </source>
</evidence>
<dbReference type="Proteomes" id="UP000306808">
    <property type="component" value="Unassembled WGS sequence"/>
</dbReference>